<dbReference type="OrthoDB" id="9803187at2"/>
<comment type="caution">
    <text evidence="2">The sequence shown here is derived from an EMBL/GenBank/DDBJ whole genome shotgun (WGS) entry which is preliminary data.</text>
</comment>
<gene>
    <name evidence="2" type="ORF">GH754_07695</name>
</gene>
<proteinExistence type="inferred from homology"/>
<name>A0A6G1X5J3_9BACI</name>
<dbReference type="RefSeq" id="WP_153728135.1">
    <property type="nucleotide sequence ID" value="NZ_WJNH01000004.1"/>
</dbReference>
<dbReference type="NCBIfam" id="TIGR01440">
    <property type="entry name" value="TIGR01440 family protein"/>
    <property type="match status" value="1"/>
</dbReference>
<dbReference type="InterPro" id="IPR028345">
    <property type="entry name" value="Antibiotic_NAT-like"/>
</dbReference>
<dbReference type="SUPFAM" id="SSF110710">
    <property type="entry name" value="TTHA0583/YokD-like"/>
    <property type="match status" value="1"/>
</dbReference>
<dbReference type="EMBL" id="WJNH01000004">
    <property type="protein sequence ID" value="MRG86207.1"/>
    <property type="molecule type" value="Genomic_DNA"/>
</dbReference>
<dbReference type="Gene3D" id="3.40.50.10360">
    <property type="entry name" value="Hypothetical protein TT1679"/>
    <property type="match status" value="1"/>
</dbReference>
<dbReference type="HAMAP" id="MF_00800">
    <property type="entry name" value="UPF0340"/>
    <property type="match status" value="1"/>
</dbReference>
<keyword evidence="3" id="KW-1185">Reference proteome</keyword>
<comment type="similarity">
    <text evidence="1">Belongs to the UPF0340 family.</text>
</comment>
<sequence length="193" mass="20973">MTDQLITEIKSHLNELVQDWASLDQLKSGHVFLLGCSTSEVAGERIGTSGSEQIAETIFTELQVLKQQTGVELAFQCCEHLNRSLVVERMVMEKYNLTRVAAVPIPGAGGSMAAYAYRHMDDPVLVESISAHAGMDIGDTFIGMHLKSVAVPVRLSRKNIGKAHVTAAYTRPKLIGGQRAVYQIPDSSGDTCE</sequence>
<accession>A0A6G1X5J3</accession>
<evidence type="ECO:0000313" key="3">
    <source>
        <dbReference type="Proteomes" id="UP000480185"/>
    </source>
</evidence>
<reference evidence="2 3" key="1">
    <citation type="submission" date="2019-11" db="EMBL/GenBank/DDBJ databases">
        <authorList>
            <person name="Li J."/>
        </authorList>
    </citation>
    <scope>NUCLEOTIDE SEQUENCE [LARGE SCALE GENOMIC DNA]</scope>
    <source>
        <strain evidence="2 3">J4</strain>
    </source>
</reference>
<organism evidence="2 3">
    <name type="scientific">Salinibacillus xinjiangensis</name>
    <dbReference type="NCBI Taxonomy" id="1229268"/>
    <lineage>
        <taxon>Bacteria</taxon>
        <taxon>Bacillati</taxon>
        <taxon>Bacillota</taxon>
        <taxon>Bacilli</taxon>
        <taxon>Bacillales</taxon>
        <taxon>Bacillaceae</taxon>
        <taxon>Salinibacillus</taxon>
    </lineage>
</organism>
<dbReference type="Proteomes" id="UP000480185">
    <property type="component" value="Unassembled WGS sequence"/>
</dbReference>
<dbReference type="PIRSF" id="PIRSF007510">
    <property type="entry name" value="UCP007510"/>
    <property type="match status" value="1"/>
</dbReference>
<dbReference type="Pfam" id="PF04260">
    <property type="entry name" value="DUF436"/>
    <property type="match status" value="1"/>
</dbReference>
<evidence type="ECO:0000313" key="2">
    <source>
        <dbReference type="EMBL" id="MRG86207.1"/>
    </source>
</evidence>
<protein>
    <recommendedName>
        <fullName evidence="1">UPF0340 protein GH754_07695</fullName>
    </recommendedName>
</protein>
<dbReference type="AlphaFoldDB" id="A0A6G1X5J3"/>
<dbReference type="InterPro" id="IPR006340">
    <property type="entry name" value="DUF436"/>
</dbReference>
<evidence type="ECO:0000256" key="1">
    <source>
        <dbReference type="HAMAP-Rule" id="MF_00800"/>
    </source>
</evidence>